<protein>
    <submittedName>
        <fullName evidence="1">Uncharacterized protein</fullName>
    </submittedName>
</protein>
<evidence type="ECO:0000313" key="2">
    <source>
        <dbReference type="Proteomes" id="UP001062846"/>
    </source>
</evidence>
<reference evidence="1" key="1">
    <citation type="submission" date="2022-02" db="EMBL/GenBank/DDBJ databases">
        <title>Plant Genome Project.</title>
        <authorList>
            <person name="Zhang R.-G."/>
        </authorList>
    </citation>
    <scope>NUCLEOTIDE SEQUENCE</scope>
    <source>
        <strain evidence="1">AT1</strain>
    </source>
</reference>
<keyword evidence="2" id="KW-1185">Reference proteome</keyword>
<accession>A0ACC0PD16</accession>
<organism evidence="1 2">
    <name type="scientific">Rhododendron molle</name>
    <name type="common">Chinese azalea</name>
    <name type="synonym">Azalea mollis</name>
    <dbReference type="NCBI Taxonomy" id="49168"/>
    <lineage>
        <taxon>Eukaryota</taxon>
        <taxon>Viridiplantae</taxon>
        <taxon>Streptophyta</taxon>
        <taxon>Embryophyta</taxon>
        <taxon>Tracheophyta</taxon>
        <taxon>Spermatophyta</taxon>
        <taxon>Magnoliopsida</taxon>
        <taxon>eudicotyledons</taxon>
        <taxon>Gunneridae</taxon>
        <taxon>Pentapetalae</taxon>
        <taxon>asterids</taxon>
        <taxon>Ericales</taxon>
        <taxon>Ericaceae</taxon>
        <taxon>Ericoideae</taxon>
        <taxon>Rhodoreae</taxon>
        <taxon>Rhododendron</taxon>
    </lineage>
</organism>
<name>A0ACC0PD16_RHOML</name>
<proteinExistence type="predicted"/>
<gene>
    <name evidence="1" type="ORF">RHMOL_Rhmol03G0112400</name>
</gene>
<comment type="caution">
    <text evidence="1">The sequence shown here is derived from an EMBL/GenBank/DDBJ whole genome shotgun (WGS) entry which is preliminary data.</text>
</comment>
<evidence type="ECO:0000313" key="1">
    <source>
        <dbReference type="EMBL" id="KAI8563456.1"/>
    </source>
</evidence>
<dbReference type="Proteomes" id="UP001062846">
    <property type="component" value="Chromosome 3"/>
</dbReference>
<sequence length="145" mass="15609">MNPAVSSSSSPLPPFLPSKLLHCCRLRCLRQRGGYSILIIAEDIEQEALATLVVNKLKGALKVAALKTPGFGERKSQCLDDIVILTGATVIRDELGLTLDKADKEVMGHGAKVVFTKDSTTFVGDGSTQDAVNQRVAQIKNFIEV</sequence>
<dbReference type="EMBL" id="CM046390">
    <property type="protein sequence ID" value="KAI8563456.1"/>
    <property type="molecule type" value="Genomic_DNA"/>
</dbReference>